<evidence type="ECO:0000313" key="3">
    <source>
        <dbReference type="Proteomes" id="UP000008141"/>
    </source>
</evidence>
<evidence type="ECO:0000313" key="2">
    <source>
        <dbReference type="EMBL" id="EFN54982.1"/>
    </source>
</evidence>
<keyword evidence="3" id="KW-1185">Reference proteome</keyword>
<feature type="compositionally biased region" description="Low complexity" evidence="1">
    <location>
        <begin position="498"/>
        <end position="509"/>
    </location>
</feature>
<dbReference type="eggNOG" id="ENOG502SAPP">
    <property type="taxonomic scope" value="Eukaryota"/>
</dbReference>
<dbReference type="GeneID" id="17354428"/>
<dbReference type="STRING" id="554065.E1ZGR4"/>
<dbReference type="KEGG" id="cvr:CHLNCDRAFT_134775"/>
<dbReference type="Proteomes" id="UP000008141">
    <property type="component" value="Unassembled WGS sequence"/>
</dbReference>
<sequence>MAQRRHWIELARRQRQAGGVPIRLLALCIELPPEVCLQRASQRDGHATLPGWQAEDVIQRFLSEWQYPQGKEGFDGVQVARSSEQAAAVVTQLLAQHAPAAAGAAAVTVQAAAAQLADAPMAAPGAWSAGALPATTFAAGGHAHPQQLSADALAFQPGAPLLLQQPAQQQGWMQQQRQHYHGSRADAASSWRPSEPGGHDEPEQPAVPRSPRRGQRAGGHPQPAAQRWQPAPGSPARPAGAAEGQGGAPGAGGGNIVPFPGRQSQGRRQRSPAPPHLPRRHPWSRHGYDEPSGLVLDAGTDPGKVVLMFDANGCITSHTSMRRSAGVHKARPGIRHLRRLKDSFHLGMFSSASPRTVQVALELLEEAAGKQRAARAGSHALPAWRRRSCPGEPLFDRRLTLCRTHTFLAPLEHVAAGGKEWDTVKPLRPYFSRLHRVLLVDDDAHKAVAGEEGNMVLMPVWEADDPADGMVERLVDVLLALAEGLGGDPEGDARRLAPRASQQLAAAAAEARERPARDPAPAAPAPADDAAEHSEDPGAPLPVS</sequence>
<dbReference type="InterPro" id="IPR027417">
    <property type="entry name" value="P-loop_NTPase"/>
</dbReference>
<reference evidence="2 3" key="1">
    <citation type="journal article" date="2010" name="Plant Cell">
        <title>The Chlorella variabilis NC64A genome reveals adaptation to photosymbiosis, coevolution with viruses, and cryptic sex.</title>
        <authorList>
            <person name="Blanc G."/>
            <person name="Duncan G."/>
            <person name="Agarkova I."/>
            <person name="Borodovsky M."/>
            <person name="Gurnon J."/>
            <person name="Kuo A."/>
            <person name="Lindquist E."/>
            <person name="Lucas S."/>
            <person name="Pangilinan J."/>
            <person name="Polle J."/>
            <person name="Salamov A."/>
            <person name="Terry A."/>
            <person name="Yamada T."/>
            <person name="Dunigan D.D."/>
            <person name="Grigoriev I.V."/>
            <person name="Claverie J.M."/>
            <person name="Van Etten J.L."/>
        </authorList>
    </citation>
    <scope>NUCLEOTIDE SEQUENCE [LARGE SCALE GENOMIC DNA]</scope>
    <source>
        <strain evidence="2 3">NC64A</strain>
    </source>
</reference>
<feature type="region of interest" description="Disordered" evidence="1">
    <location>
        <begin position="166"/>
        <end position="288"/>
    </location>
</feature>
<feature type="region of interest" description="Disordered" evidence="1">
    <location>
        <begin position="490"/>
        <end position="544"/>
    </location>
</feature>
<dbReference type="EMBL" id="GL433846">
    <property type="protein sequence ID" value="EFN54982.1"/>
    <property type="molecule type" value="Genomic_DNA"/>
</dbReference>
<dbReference type="Gene3D" id="3.40.50.1000">
    <property type="entry name" value="HAD superfamily/HAD-like"/>
    <property type="match status" value="1"/>
</dbReference>
<gene>
    <name evidence="2" type="ORF">CHLNCDRAFT_134775</name>
</gene>
<dbReference type="Gene3D" id="3.40.50.300">
    <property type="entry name" value="P-loop containing nucleotide triphosphate hydrolases"/>
    <property type="match status" value="1"/>
</dbReference>
<dbReference type="InterPro" id="IPR023214">
    <property type="entry name" value="HAD_sf"/>
</dbReference>
<feature type="compositionally biased region" description="Gly residues" evidence="1">
    <location>
        <begin position="243"/>
        <end position="255"/>
    </location>
</feature>
<proteinExistence type="predicted"/>
<organism evidence="3">
    <name type="scientific">Chlorella variabilis</name>
    <name type="common">Green alga</name>
    <dbReference type="NCBI Taxonomy" id="554065"/>
    <lineage>
        <taxon>Eukaryota</taxon>
        <taxon>Viridiplantae</taxon>
        <taxon>Chlorophyta</taxon>
        <taxon>core chlorophytes</taxon>
        <taxon>Trebouxiophyceae</taxon>
        <taxon>Chlorellales</taxon>
        <taxon>Chlorellaceae</taxon>
        <taxon>Chlorella clade</taxon>
        <taxon>Chlorella</taxon>
    </lineage>
</organism>
<dbReference type="AlphaFoldDB" id="E1ZGR4"/>
<dbReference type="InParanoid" id="E1ZGR4"/>
<feature type="compositionally biased region" description="Low complexity" evidence="1">
    <location>
        <begin position="221"/>
        <end position="242"/>
    </location>
</feature>
<dbReference type="RefSeq" id="XP_005847084.1">
    <property type="nucleotide sequence ID" value="XM_005847022.1"/>
</dbReference>
<dbReference type="OrthoDB" id="3512845at2759"/>
<accession>E1ZGR4</accession>
<evidence type="ECO:0000256" key="1">
    <source>
        <dbReference type="SAM" id="MobiDB-lite"/>
    </source>
</evidence>
<protein>
    <submittedName>
        <fullName evidence="2">Expressed protein</fullName>
    </submittedName>
</protein>
<name>E1ZGR4_CHLVA</name>
<feature type="compositionally biased region" description="Low complexity" evidence="1">
    <location>
        <begin position="166"/>
        <end position="177"/>
    </location>
</feature>